<dbReference type="InterPro" id="IPR003724">
    <property type="entry name" value="CblAdoTrfase_CobA"/>
</dbReference>
<dbReference type="EMBL" id="METE01000004">
    <property type="protein sequence ID" value="OGB85333.1"/>
    <property type="molecule type" value="Genomic_DNA"/>
</dbReference>
<dbReference type="PANTHER" id="PTHR46638">
    <property type="entry name" value="CORRINOID ADENOSYLTRANSFERASE"/>
    <property type="match status" value="1"/>
</dbReference>
<dbReference type="Pfam" id="PF02572">
    <property type="entry name" value="CobA_CobO_BtuR"/>
    <property type="match status" value="1"/>
</dbReference>
<dbReference type="InterPro" id="IPR027417">
    <property type="entry name" value="P-loop_NTPase"/>
</dbReference>
<dbReference type="GO" id="GO:0008817">
    <property type="term" value="F:corrinoid adenosyltransferase activity"/>
    <property type="evidence" value="ECO:0007669"/>
    <property type="project" value="InterPro"/>
</dbReference>
<sequence>MVSNKQHYIQFYYGMGKGKTTAALGLALRAVGHDKKVIFLQWMKGRSDIGEMKAAKLLGSNFSIHQFGPSHFTWDKPGPNEHKRLAKSGLKFLENVVAKKRYDVLVLDEIVDAVELKFIPLAKTISLIKKASAKGEVIITGHTAPKEFIKTADLVTEMKKVKHYFDKGQIARIGIEY</sequence>
<evidence type="ECO:0008006" key="3">
    <source>
        <dbReference type="Google" id="ProtNLM"/>
    </source>
</evidence>
<proteinExistence type="predicted"/>
<dbReference type="PIRSF" id="PIRSF015617">
    <property type="entry name" value="Adensltrnsf_CobA"/>
    <property type="match status" value="1"/>
</dbReference>
<name>A0A1F4PNB5_UNCK3</name>
<dbReference type="SUPFAM" id="SSF52540">
    <property type="entry name" value="P-loop containing nucleoside triphosphate hydrolases"/>
    <property type="match status" value="1"/>
</dbReference>
<comment type="caution">
    <text evidence="1">The sequence shown here is derived from an EMBL/GenBank/DDBJ whole genome shotgun (WGS) entry which is preliminary data.</text>
</comment>
<accession>A0A1F4PNB5</accession>
<evidence type="ECO:0000313" key="1">
    <source>
        <dbReference type="EMBL" id="OGB85333.1"/>
    </source>
</evidence>
<dbReference type="STRING" id="1798539.A2994_01730"/>
<protein>
    <recommendedName>
        <fullName evidence="3">Cob(I)yrinic acid a,c-diamide adenosyltransferase</fullName>
    </recommendedName>
</protein>
<dbReference type="GO" id="GO:0009236">
    <property type="term" value="P:cobalamin biosynthetic process"/>
    <property type="evidence" value="ECO:0007669"/>
    <property type="project" value="InterPro"/>
</dbReference>
<dbReference type="GO" id="GO:0005524">
    <property type="term" value="F:ATP binding"/>
    <property type="evidence" value="ECO:0007669"/>
    <property type="project" value="InterPro"/>
</dbReference>
<dbReference type="PANTHER" id="PTHR46638:SF1">
    <property type="entry name" value="CORRINOID ADENOSYLTRANSFERASE"/>
    <property type="match status" value="1"/>
</dbReference>
<reference evidence="1 2" key="1">
    <citation type="journal article" date="2016" name="Nat. Commun.">
        <title>Thousands of microbial genomes shed light on interconnected biogeochemical processes in an aquifer system.</title>
        <authorList>
            <person name="Anantharaman K."/>
            <person name="Brown C.T."/>
            <person name="Hug L.A."/>
            <person name="Sharon I."/>
            <person name="Castelle C.J."/>
            <person name="Probst A.J."/>
            <person name="Thomas B.C."/>
            <person name="Singh A."/>
            <person name="Wilkins M.J."/>
            <person name="Karaoz U."/>
            <person name="Brodie E.L."/>
            <person name="Williams K.H."/>
            <person name="Hubbard S.S."/>
            <person name="Banfield J.F."/>
        </authorList>
    </citation>
    <scope>NUCLEOTIDE SEQUENCE [LARGE SCALE GENOMIC DNA]</scope>
</reference>
<evidence type="ECO:0000313" key="2">
    <source>
        <dbReference type="Proteomes" id="UP000179010"/>
    </source>
</evidence>
<dbReference type="AlphaFoldDB" id="A0A1F4PNB5"/>
<dbReference type="Proteomes" id="UP000179010">
    <property type="component" value="Unassembled WGS sequence"/>
</dbReference>
<gene>
    <name evidence="1" type="ORF">A2994_01730</name>
</gene>
<dbReference type="Gene3D" id="3.40.50.300">
    <property type="entry name" value="P-loop containing nucleotide triphosphate hydrolases"/>
    <property type="match status" value="1"/>
</dbReference>
<organism evidence="1 2">
    <name type="scientific">candidate division Kazan bacterium RIFCSPLOWO2_01_FULL_48_13</name>
    <dbReference type="NCBI Taxonomy" id="1798539"/>
    <lineage>
        <taxon>Bacteria</taxon>
        <taxon>Bacteria division Kazan-3B-28</taxon>
    </lineage>
</organism>